<dbReference type="STRING" id="1385515.GCA_000423325_01203"/>
<organism evidence="2 3">
    <name type="scientific">Lysobacter defluvii IMMIB APB-9 = DSM 18482</name>
    <dbReference type="NCBI Taxonomy" id="1385515"/>
    <lineage>
        <taxon>Bacteria</taxon>
        <taxon>Pseudomonadati</taxon>
        <taxon>Pseudomonadota</taxon>
        <taxon>Gammaproteobacteria</taxon>
        <taxon>Lysobacterales</taxon>
        <taxon>Lysobacteraceae</taxon>
        <taxon>Novilysobacter</taxon>
    </lineage>
</organism>
<keyword evidence="1" id="KW-0812">Transmembrane</keyword>
<dbReference type="EMBL" id="AVBH01000001">
    <property type="protein sequence ID" value="KGO99884.1"/>
    <property type="molecule type" value="Genomic_DNA"/>
</dbReference>
<feature type="transmembrane region" description="Helical" evidence="1">
    <location>
        <begin position="46"/>
        <end position="69"/>
    </location>
</feature>
<proteinExistence type="predicted"/>
<feature type="transmembrane region" description="Helical" evidence="1">
    <location>
        <begin position="81"/>
        <end position="101"/>
    </location>
</feature>
<dbReference type="Proteomes" id="UP000030003">
    <property type="component" value="Unassembled WGS sequence"/>
</dbReference>
<reference evidence="2 3" key="1">
    <citation type="submission" date="2013-08" db="EMBL/GenBank/DDBJ databases">
        <title>Genomic analysis of Lysobacter defluvii.</title>
        <authorList>
            <person name="Wang Q."/>
            <person name="Wang G."/>
        </authorList>
    </citation>
    <scope>NUCLEOTIDE SEQUENCE [LARGE SCALE GENOMIC DNA]</scope>
    <source>
        <strain evidence="2 3">IMMIB APB-9</strain>
    </source>
</reference>
<dbReference type="RefSeq" id="WP_027069613.1">
    <property type="nucleotide sequence ID" value="NZ_AUHT01000006.1"/>
</dbReference>
<gene>
    <name evidence="2" type="ORF">N791_00215</name>
</gene>
<sequence>MEYLIAKWIHILTSTVLFGTGVGTAFYLFAISLGRDTRAVATISRYVVIADWIFTATTIVLQPLTGWYLMRLMGLTLEARWLAWSVGLYVLAVACWVPVVWLQMRMRDVSAEAAERGEALPPLYWRYFRWWTALGFPALFAFLAIFYLMVAKPA</sequence>
<dbReference type="eggNOG" id="COG5528">
    <property type="taxonomic scope" value="Bacteria"/>
</dbReference>
<comment type="caution">
    <text evidence="2">The sequence shown here is derived from an EMBL/GenBank/DDBJ whole genome shotgun (WGS) entry which is preliminary data.</text>
</comment>
<evidence type="ECO:0000256" key="1">
    <source>
        <dbReference type="SAM" id="Phobius"/>
    </source>
</evidence>
<accession>A0A0A0MBB9</accession>
<evidence type="ECO:0000313" key="3">
    <source>
        <dbReference type="Proteomes" id="UP000030003"/>
    </source>
</evidence>
<evidence type="ECO:0000313" key="2">
    <source>
        <dbReference type="EMBL" id="KGO99884.1"/>
    </source>
</evidence>
<feature type="transmembrane region" description="Helical" evidence="1">
    <location>
        <begin position="130"/>
        <end position="150"/>
    </location>
</feature>
<keyword evidence="1" id="KW-1133">Transmembrane helix</keyword>
<protein>
    <submittedName>
        <fullName evidence="2">Membrane protein</fullName>
    </submittedName>
</protein>
<dbReference type="Pfam" id="PF10027">
    <property type="entry name" value="DUF2269"/>
    <property type="match status" value="1"/>
</dbReference>
<dbReference type="AlphaFoldDB" id="A0A0A0MBB9"/>
<name>A0A0A0MBB9_9GAMM</name>
<dbReference type="InterPro" id="IPR018729">
    <property type="entry name" value="DUF2269_transmembrane"/>
</dbReference>
<keyword evidence="3" id="KW-1185">Reference proteome</keyword>
<dbReference type="OrthoDB" id="9786302at2"/>
<feature type="transmembrane region" description="Helical" evidence="1">
    <location>
        <begin position="12"/>
        <end position="34"/>
    </location>
</feature>
<keyword evidence="1" id="KW-0472">Membrane</keyword>